<dbReference type="InterPro" id="IPR001680">
    <property type="entry name" value="WD40_rpt"/>
</dbReference>
<keyword evidence="2" id="KW-0853">WD repeat</keyword>
<dbReference type="Pfam" id="PF00400">
    <property type="entry name" value="WD40"/>
    <property type="match status" value="1"/>
</dbReference>
<keyword evidence="8" id="KW-1185">Reference proteome</keyword>
<name>A0A9P4IP35_9PEZI</name>
<keyword evidence="3" id="KW-0677">Repeat</keyword>
<dbReference type="Proteomes" id="UP000799772">
    <property type="component" value="Unassembled WGS sequence"/>
</dbReference>
<evidence type="ECO:0000313" key="8">
    <source>
        <dbReference type="Proteomes" id="UP000799772"/>
    </source>
</evidence>
<dbReference type="Gene3D" id="2.130.10.10">
    <property type="entry name" value="YVTN repeat-like/Quinoprotein amine dehydrogenase"/>
    <property type="match status" value="1"/>
</dbReference>
<dbReference type="InterPro" id="IPR036322">
    <property type="entry name" value="WD40_repeat_dom_sf"/>
</dbReference>
<accession>A0A9P4IP35</accession>
<sequence>MLDTLCTLPLSSDLFALSLHPSDPILAVGLSSGHVQCYKLPPPPPSDSNGSVASAATNASEASNGRAQIETAWKTRRHKGSCRSLAFSWDGQLVFSAGTDGLVKGARSESGVVETKIAVPGDPVSGSEDSPVVLHALTPQTLLLATDSSALHIYDLRASSKKSPATIASKPNSTYRPHDDYISSITPLPPTDASTSGLPKQWLSTGGTTIAITDLRRGVLVKSEDQEEELLSSCFVTGLSARGTSTGQKALIGSGDGIITLWEKGQWDDQDERIIVDRGVGGMGGESLDCMVQVPEEMAMGKTVAVGMGGGLVRFVRLGPNKVVGECTHDEIEGVVGLGFDVGGRMVSGGGQVVKVWGEKVGEVDKEEEEEAETNGVGKRGLGDDSEDDDDDEEDSSEDEKPKQKRKKRRRNRGKDLNGKKNNFSFKGLD</sequence>
<organism evidence="7 8">
    <name type="scientific">Rhizodiscina lignyota</name>
    <dbReference type="NCBI Taxonomy" id="1504668"/>
    <lineage>
        <taxon>Eukaryota</taxon>
        <taxon>Fungi</taxon>
        <taxon>Dikarya</taxon>
        <taxon>Ascomycota</taxon>
        <taxon>Pezizomycotina</taxon>
        <taxon>Dothideomycetes</taxon>
        <taxon>Pleosporomycetidae</taxon>
        <taxon>Aulographales</taxon>
        <taxon>Rhizodiscinaceae</taxon>
        <taxon>Rhizodiscina</taxon>
    </lineage>
</organism>
<comment type="similarity">
    <text evidence="1">Belongs to the WD repeat WDR55 family.</text>
</comment>
<dbReference type="InterPro" id="IPR050505">
    <property type="entry name" value="WDR55/POC1"/>
</dbReference>
<feature type="compositionally biased region" description="Low complexity" evidence="6">
    <location>
        <begin position="51"/>
        <end position="63"/>
    </location>
</feature>
<evidence type="ECO:0000256" key="6">
    <source>
        <dbReference type="SAM" id="MobiDB-lite"/>
    </source>
</evidence>
<feature type="compositionally biased region" description="Acidic residues" evidence="6">
    <location>
        <begin position="384"/>
        <end position="398"/>
    </location>
</feature>
<dbReference type="PANTHER" id="PTHR44019">
    <property type="entry name" value="WD REPEAT-CONTAINING PROTEIN 55"/>
    <property type="match status" value="1"/>
</dbReference>
<evidence type="ECO:0000256" key="3">
    <source>
        <dbReference type="ARBA" id="ARBA00022737"/>
    </source>
</evidence>
<gene>
    <name evidence="7" type="ORF">NA57DRAFT_63991</name>
</gene>
<feature type="region of interest" description="Disordered" evidence="6">
    <location>
        <begin position="361"/>
        <end position="430"/>
    </location>
</feature>
<evidence type="ECO:0000256" key="5">
    <source>
        <dbReference type="ARBA" id="ARBA00039514"/>
    </source>
</evidence>
<dbReference type="OrthoDB" id="2288928at2759"/>
<protein>
    <recommendedName>
        <fullName evidence="4">WD repeat-containing protein JIP5</fullName>
    </recommendedName>
    <alternativeName>
        <fullName evidence="5">WD repeat-containing protein jip5</fullName>
    </alternativeName>
</protein>
<feature type="region of interest" description="Disordered" evidence="6">
    <location>
        <begin position="39"/>
        <end position="67"/>
    </location>
</feature>
<dbReference type="SMART" id="SM00320">
    <property type="entry name" value="WD40"/>
    <property type="match status" value="5"/>
</dbReference>
<evidence type="ECO:0000256" key="2">
    <source>
        <dbReference type="ARBA" id="ARBA00022574"/>
    </source>
</evidence>
<comment type="caution">
    <text evidence="7">The sequence shown here is derived from an EMBL/GenBank/DDBJ whole genome shotgun (WGS) entry which is preliminary data.</text>
</comment>
<dbReference type="InterPro" id="IPR015943">
    <property type="entry name" value="WD40/YVTN_repeat-like_dom_sf"/>
</dbReference>
<reference evidence="7" key="1">
    <citation type="journal article" date="2020" name="Stud. Mycol.">
        <title>101 Dothideomycetes genomes: a test case for predicting lifestyles and emergence of pathogens.</title>
        <authorList>
            <person name="Haridas S."/>
            <person name="Albert R."/>
            <person name="Binder M."/>
            <person name="Bloem J."/>
            <person name="Labutti K."/>
            <person name="Salamov A."/>
            <person name="Andreopoulos B."/>
            <person name="Baker S."/>
            <person name="Barry K."/>
            <person name="Bills G."/>
            <person name="Bluhm B."/>
            <person name="Cannon C."/>
            <person name="Castanera R."/>
            <person name="Culley D."/>
            <person name="Daum C."/>
            <person name="Ezra D."/>
            <person name="Gonzalez J."/>
            <person name="Henrissat B."/>
            <person name="Kuo A."/>
            <person name="Liang C."/>
            <person name="Lipzen A."/>
            <person name="Lutzoni F."/>
            <person name="Magnuson J."/>
            <person name="Mondo S."/>
            <person name="Nolan M."/>
            <person name="Ohm R."/>
            <person name="Pangilinan J."/>
            <person name="Park H.-J."/>
            <person name="Ramirez L."/>
            <person name="Alfaro M."/>
            <person name="Sun H."/>
            <person name="Tritt A."/>
            <person name="Yoshinaga Y."/>
            <person name="Zwiers L.-H."/>
            <person name="Turgeon B."/>
            <person name="Goodwin S."/>
            <person name="Spatafora J."/>
            <person name="Crous P."/>
            <person name="Grigoriev I."/>
        </authorList>
    </citation>
    <scope>NUCLEOTIDE SEQUENCE</scope>
    <source>
        <strain evidence="7">CBS 133067</strain>
    </source>
</reference>
<dbReference type="EMBL" id="ML978122">
    <property type="protein sequence ID" value="KAF2103473.1"/>
    <property type="molecule type" value="Genomic_DNA"/>
</dbReference>
<dbReference type="AlphaFoldDB" id="A0A9P4IP35"/>
<evidence type="ECO:0000256" key="1">
    <source>
        <dbReference type="ARBA" id="ARBA00007625"/>
    </source>
</evidence>
<feature type="compositionally biased region" description="Basic residues" evidence="6">
    <location>
        <begin position="403"/>
        <end position="413"/>
    </location>
</feature>
<dbReference type="PANTHER" id="PTHR44019:SF20">
    <property type="entry name" value="WD REPEAT-CONTAINING PROTEIN 55"/>
    <property type="match status" value="1"/>
</dbReference>
<dbReference type="SUPFAM" id="SSF50978">
    <property type="entry name" value="WD40 repeat-like"/>
    <property type="match status" value="1"/>
</dbReference>
<evidence type="ECO:0000256" key="4">
    <source>
        <dbReference type="ARBA" id="ARBA00039238"/>
    </source>
</evidence>
<proteinExistence type="inferred from homology"/>
<evidence type="ECO:0000313" key="7">
    <source>
        <dbReference type="EMBL" id="KAF2103473.1"/>
    </source>
</evidence>